<protein>
    <recommendedName>
        <fullName evidence="3">VOC family protein</fullName>
    </recommendedName>
</protein>
<sequence length="149" mass="15949">MATMSSESATSTLTLYVPPDTWPSVVEYYSVALGQEPNPAGPPEAVLLLPDGGELHIIATNDSQQLTPRAEPLFLNLTDVDLVENAYRIAIRLGATPKIPLQTIDVFPVLATETSQTGHVHLTLASVTFTSKTALGTDTTLGVLHNPNW</sequence>
<keyword evidence="2" id="KW-1185">Reference proteome</keyword>
<evidence type="ECO:0008006" key="3">
    <source>
        <dbReference type="Google" id="ProtNLM"/>
    </source>
</evidence>
<dbReference type="KEGG" id="hts:HMJ29_14515"/>
<dbReference type="AlphaFoldDB" id="A0A6M6BJN9"/>
<dbReference type="RefSeq" id="WP_171592166.1">
    <property type="nucleotide sequence ID" value="NZ_CP053538.1"/>
</dbReference>
<evidence type="ECO:0000313" key="2">
    <source>
        <dbReference type="Proteomes" id="UP000501623"/>
    </source>
</evidence>
<name>A0A6M6BJN9_9BACT</name>
<dbReference type="EMBL" id="CP053538">
    <property type="protein sequence ID" value="QJX48078.1"/>
    <property type="molecule type" value="Genomic_DNA"/>
</dbReference>
<gene>
    <name evidence="1" type="ORF">HMJ29_14515</name>
</gene>
<dbReference type="Proteomes" id="UP000501623">
    <property type="component" value="Chromosome"/>
</dbReference>
<proteinExistence type="predicted"/>
<organism evidence="1 2">
    <name type="scientific">Hymenobacter taeanensis</name>
    <dbReference type="NCBI Taxonomy" id="2735321"/>
    <lineage>
        <taxon>Bacteria</taxon>
        <taxon>Pseudomonadati</taxon>
        <taxon>Bacteroidota</taxon>
        <taxon>Cytophagia</taxon>
        <taxon>Cytophagales</taxon>
        <taxon>Hymenobacteraceae</taxon>
        <taxon>Hymenobacter</taxon>
    </lineage>
</organism>
<accession>A0A6M6BJN9</accession>
<reference evidence="1 2" key="1">
    <citation type="submission" date="2020-05" db="EMBL/GenBank/DDBJ databases">
        <title>Complete genome sequence of Hymenobacter sp. TS19 in Coasted Sand Dune.</title>
        <authorList>
            <person name="Lee J.-H."/>
            <person name="Jung J.-H."/>
            <person name="Jeong S."/>
            <person name="Zhao L."/>
            <person name="Kim M.-K."/>
            <person name="Seo H.-S."/>
            <person name="Lim S."/>
        </authorList>
    </citation>
    <scope>NUCLEOTIDE SEQUENCE [LARGE SCALE GENOMIC DNA]</scope>
    <source>
        <strain evidence="1 2">TS19</strain>
    </source>
</reference>
<evidence type="ECO:0000313" key="1">
    <source>
        <dbReference type="EMBL" id="QJX48078.1"/>
    </source>
</evidence>